<keyword evidence="6" id="KW-0472">Membrane</keyword>
<evidence type="ECO:0000256" key="3">
    <source>
        <dbReference type="ARBA" id="ARBA00022741"/>
    </source>
</evidence>
<proteinExistence type="predicted"/>
<dbReference type="PANTHER" id="PTHR24416">
    <property type="entry name" value="TYROSINE-PROTEIN KINASE RECEPTOR"/>
    <property type="match status" value="1"/>
</dbReference>
<feature type="compositionally biased region" description="Basic and acidic residues" evidence="9">
    <location>
        <begin position="7"/>
        <end position="16"/>
    </location>
</feature>
<dbReference type="SMART" id="SM00219">
    <property type="entry name" value="TyrKc"/>
    <property type="match status" value="1"/>
</dbReference>
<evidence type="ECO:0000256" key="7">
    <source>
        <dbReference type="ARBA" id="ARBA00023137"/>
    </source>
</evidence>
<dbReference type="PRINTS" id="PR00109">
    <property type="entry name" value="TYRKINASE"/>
</dbReference>
<comment type="catalytic activity">
    <reaction evidence="8">
        <text>L-tyrosyl-[protein] + ATP = O-phospho-L-tyrosyl-[protein] + ADP + H(+)</text>
        <dbReference type="Rhea" id="RHEA:10596"/>
        <dbReference type="Rhea" id="RHEA-COMP:10136"/>
        <dbReference type="Rhea" id="RHEA-COMP:20101"/>
        <dbReference type="ChEBI" id="CHEBI:15378"/>
        <dbReference type="ChEBI" id="CHEBI:30616"/>
        <dbReference type="ChEBI" id="CHEBI:46858"/>
        <dbReference type="ChEBI" id="CHEBI:61978"/>
        <dbReference type="ChEBI" id="CHEBI:456216"/>
        <dbReference type="EC" id="2.7.10.1"/>
    </reaction>
</comment>
<evidence type="ECO:0000313" key="12">
    <source>
        <dbReference type="Proteomes" id="UP000677054"/>
    </source>
</evidence>
<evidence type="ECO:0000256" key="9">
    <source>
        <dbReference type="SAM" id="MobiDB-lite"/>
    </source>
</evidence>
<dbReference type="GO" id="GO:0050793">
    <property type="term" value="P:regulation of developmental process"/>
    <property type="evidence" value="ECO:0007669"/>
    <property type="project" value="UniProtKB-ARBA"/>
</dbReference>
<dbReference type="GO" id="GO:0007169">
    <property type="term" value="P:cell surface receptor protein tyrosine kinase signaling pathway"/>
    <property type="evidence" value="ECO:0007669"/>
    <property type="project" value="TreeGrafter"/>
</dbReference>
<comment type="subcellular location">
    <subcellularLocation>
        <location evidence="1">Endomembrane system</location>
    </subcellularLocation>
</comment>
<dbReference type="InterPro" id="IPR000719">
    <property type="entry name" value="Prot_kinase_dom"/>
</dbReference>
<evidence type="ECO:0000256" key="6">
    <source>
        <dbReference type="ARBA" id="ARBA00023136"/>
    </source>
</evidence>
<dbReference type="FunFam" id="1.10.510.10:FF:001512">
    <property type="entry name" value="Receptor tyrosine-protein kinase erbB-2"/>
    <property type="match status" value="1"/>
</dbReference>
<dbReference type="Gene3D" id="1.10.510.10">
    <property type="entry name" value="Transferase(Phosphotransferase) domain 1"/>
    <property type="match status" value="1"/>
</dbReference>
<dbReference type="GO" id="GO:0012505">
    <property type="term" value="C:endomembrane system"/>
    <property type="evidence" value="ECO:0007669"/>
    <property type="project" value="UniProtKB-SubCell"/>
</dbReference>
<reference evidence="11" key="1">
    <citation type="submission" date="2020-11" db="EMBL/GenBank/DDBJ databases">
        <authorList>
            <person name="Tran Van P."/>
        </authorList>
    </citation>
    <scope>NUCLEOTIDE SEQUENCE</scope>
</reference>
<keyword evidence="2" id="KW-0808">Transferase</keyword>
<keyword evidence="3" id="KW-0547">Nucleotide-binding</keyword>
<dbReference type="GO" id="GO:0005524">
    <property type="term" value="F:ATP binding"/>
    <property type="evidence" value="ECO:0007669"/>
    <property type="project" value="UniProtKB-KW"/>
</dbReference>
<evidence type="ECO:0000256" key="5">
    <source>
        <dbReference type="ARBA" id="ARBA00022840"/>
    </source>
</evidence>
<keyword evidence="7" id="KW-0829">Tyrosine-protein kinase</keyword>
<keyword evidence="12" id="KW-1185">Reference proteome</keyword>
<dbReference type="OrthoDB" id="535945at2759"/>
<dbReference type="PROSITE" id="PS50011">
    <property type="entry name" value="PROTEIN_KINASE_DOM"/>
    <property type="match status" value="1"/>
</dbReference>
<dbReference type="PROSITE" id="PS00109">
    <property type="entry name" value="PROTEIN_KINASE_TYR"/>
    <property type="match status" value="1"/>
</dbReference>
<dbReference type="GO" id="GO:0043235">
    <property type="term" value="C:receptor complex"/>
    <property type="evidence" value="ECO:0007669"/>
    <property type="project" value="TreeGrafter"/>
</dbReference>
<dbReference type="Proteomes" id="UP000677054">
    <property type="component" value="Unassembled WGS sequence"/>
</dbReference>
<keyword evidence="4" id="KW-0418">Kinase</keyword>
<feature type="domain" description="Protein kinase" evidence="10">
    <location>
        <begin position="1"/>
        <end position="209"/>
    </location>
</feature>
<evidence type="ECO:0000256" key="4">
    <source>
        <dbReference type="ARBA" id="ARBA00022777"/>
    </source>
</evidence>
<accession>A0A7R8X8P6</accession>
<organism evidence="11">
    <name type="scientific">Darwinula stevensoni</name>
    <dbReference type="NCBI Taxonomy" id="69355"/>
    <lineage>
        <taxon>Eukaryota</taxon>
        <taxon>Metazoa</taxon>
        <taxon>Ecdysozoa</taxon>
        <taxon>Arthropoda</taxon>
        <taxon>Crustacea</taxon>
        <taxon>Oligostraca</taxon>
        <taxon>Ostracoda</taxon>
        <taxon>Podocopa</taxon>
        <taxon>Podocopida</taxon>
        <taxon>Darwinulocopina</taxon>
        <taxon>Darwinuloidea</taxon>
        <taxon>Darwinulidae</taxon>
        <taxon>Darwinula</taxon>
    </lineage>
</organism>
<sequence>NHRQTVPKHDGRKGFDEADSGVFCLGSPSAFDFVTPETTQDSSSPDGERSDPGGDSLLQDFLQQTGENDFKRTLKTCDLVSWAFQIAQGMEYLASRKVVHRDLATRNILLTEENVAKICDFGLARDIYLDDQYFKKGDGPVPYKWMALESLIQNKVYTSKSDVWAYGITLWEMFSLGNSPYPGINHEKLIPLLETGYRMEAPKYANEKI</sequence>
<dbReference type="InterPro" id="IPR011009">
    <property type="entry name" value="Kinase-like_dom_sf"/>
</dbReference>
<dbReference type="GO" id="GO:0048468">
    <property type="term" value="P:cell development"/>
    <property type="evidence" value="ECO:0007669"/>
    <property type="project" value="UniProtKB-ARBA"/>
</dbReference>
<dbReference type="GO" id="GO:0051130">
    <property type="term" value="P:positive regulation of cellular component organization"/>
    <property type="evidence" value="ECO:0007669"/>
    <property type="project" value="UniProtKB-ARBA"/>
</dbReference>
<evidence type="ECO:0000259" key="10">
    <source>
        <dbReference type="PROSITE" id="PS50011"/>
    </source>
</evidence>
<dbReference type="EMBL" id="CAJPEV010000747">
    <property type="protein sequence ID" value="CAG0888196.1"/>
    <property type="molecule type" value="Genomic_DNA"/>
</dbReference>
<dbReference type="GO" id="GO:0004714">
    <property type="term" value="F:transmembrane receptor protein tyrosine kinase activity"/>
    <property type="evidence" value="ECO:0007669"/>
    <property type="project" value="UniProtKB-EC"/>
</dbReference>
<feature type="region of interest" description="Disordered" evidence="9">
    <location>
        <begin position="31"/>
        <end position="56"/>
    </location>
</feature>
<dbReference type="SUPFAM" id="SSF56112">
    <property type="entry name" value="Protein kinase-like (PK-like)"/>
    <property type="match status" value="1"/>
</dbReference>
<name>A0A7R8X8P6_9CRUS</name>
<evidence type="ECO:0000256" key="2">
    <source>
        <dbReference type="ARBA" id="ARBA00022679"/>
    </source>
</evidence>
<dbReference type="PANTHER" id="PTHR24416:SF600">
    <property type="entry name" value="PDGF- AND VEGF-RECEPTOR RELATED, ISOFORM J"/>
    <property type="match status" value="1"/>
</dbReference>
<keyword evidence="5" id="KW-0067">ATP-binding</keyword>
<dbReference type="InterPro" id="IPR050122">
    <property type="entry name" value="RTK"/>
</dbReference>
<feature type="compositionally biased region" description="Polar residues" evidence="9">
    <location>
        <begin position="36"/>
        <end position="45"/>
    </location>
</feature>
<dbReference type="InterPro" id="IPR020635">
    <property type="entry name" value="Tyr_kinase_cat_dom"/>
</dbReference>
<dbReference type="AlphaFoldDB" id="A0A7R8X8P6"/>
<dbReference type="GO" id="GO:0005886">
    <property type="term" value="C:plasma membrane"/>
    <property type="evidence" value="ECO:0007669"/>
    <property type="project" value="TreeGrafter"/>
</dbReference>
<dbReference type="InterPro" id="IPR008266">
    <property type="entry name" value="Tyr_kinase_AS"/>
</dbReference>
<dbReference type="InterPro" id="IPR001245">
    <property type="entry name" value="Ser-Thr/Tyr_kinase_cat_dom"/>
</dbReference>
<dbReference type="GO" id="GO:0030182">
    <property type="term" value="P:neuron differentiation"/>
    <property type="evidence" value="ECO:0007669"/>
    <property type="project" value="UniProtKB-ARBA"/>
</dbReference>
<dbReference type="Pfam" id="PF07714">
    <property type="entry name" value="PK_Tyr_Ser-Thr"/>
    <property type="match status" value="1"/>
</dbReference>
<evidence type="ECO:0000256" key="1">
    <source>
        <dbReference type="ARBA" id="ARBA00004308"/>
    </source>
</evidence>
<evidence type="ECO:0000313" key="11">
    <source>
        <dbReference type="EMBL" id="CAD7244967.1"/>
    </source>
</evidence>
<gene>
    <name evidence="11" type="ORF">DSTB1V02_LOCUS4845</name>
</gene>
<evidence type="ECO:0000256" key="8">
    <source>
        <dbReference type="ARBA" id="ARBA00051243"/>
    </source>
</evidence>
<feature type="region of interest" description="Disordered" evidence="9">
    <location>
        <begin position="1"/>
        <end position="20"/>
    </location>
</feature>
<feature type="non-terminal residue" evidence="11">
    <location>
        <position position="209"/>
    </location>
</feature>
<dbReference type="EMBL" id="LR900264">
    <property type="protein sequence ID" value="CAD7244967.1"/>
    <property type="molecule type" value="Genomic_DNA"/>
</dbReference>
<protein>
    <recommendedName>
        <fullName evidence="10">Protein kinase domain-containing protein</fullName>
    </recommendedName>
</protein>